<dbReference type="InterPro" id="IPR027443">
    <property type="entry name" value="IPNS-like_sf"/>
</dbReference>
<dbReference type="EMBL" id="CP093343">
    <property type="protein sequence ID" value="WOG82399.1"/>
    <property type="molecule type" value="Genomic_DNA"/>
</dbReference>
<name>A0A162AGV7_DAUCS</name>
<organism evidence="3 4">
    <name type="scientific">Daucus carota subsp. sativus</name>
    <name type="common">Carrot</name>
    <dbReference type="NCBI Taxonomy" id="79200"/>
    <lineage>
        <taxon>Eukaryota</taxon>
        <taxon>Viridiplantae</taxon>
        <taxon>Streptophyta</taxon>
        <taxon>Embryophyta</taxon>
        <taxon>Tracheophyta</taxon>
        <taxon>Spermatophyta</taxon>
        <taxon>Magnoliopsida</taxon>
        <taxon>eudicotyledons</taxon>
        <taxon>Gunneridae</taxon>
        <taxon>Pentapetalae</taxon>
        <taxon>asterids</taxon>
        <taxon>campanulids</taxon>
        <taxon>Apiales</taxon>
        <taxon>Apiaceae</taxon>
        <taxon>Apioideae</taxon>
        <taxon>Scandiceae</taxon>
        <taxon>Daucinae</taxon>
        <taxon>Daucus</taxon>
        <taxon>Daucus sect. Daucus</taxon>
    </lineage>
</organism>
<dbReference type="AlphaFoldDB" id="A0A162AGV7"/>
<sequence length="226" mass="25784">MGVLIFEFLGVSGLWVFLIVFSHFGVIDELQLASEMCRKSGIGKFTLTDRSLDQQTSFREAYEKWGSFQIENHGIDKQLMEKVKDLVNQHYEEKGNRTTLDRETALFIGHHLDSNRDLQPLTGIQEGSNPVVVRSSDHRKKLLSRESCVIKNGNVIELIPGYHFFTFLSVRNSVAPSSQKKDCSEGNRVGDEDESVSWKRAKHVSQDEAFSSRFLSIRRSVELFLV</sequence>
<dbReference type="Gramene" id="KZN08926">
    <property type="protein sequence ID" value="KZN08926"/>
    <property type="gene ID" value="DCAR_001582"/>
</dbReference>
<reference evidence="3" key="1">
    <citation type="journal article" date="2016" name="Nat. Genet.">
        <title>A high-quality carrot genome assembly provides new insights into carotenoid accumulation and asterid genome evolution.</title>
        <authorList>
            <person name="Iorizzo M."/>
            <person name="Ellison S."/>
            <person name="Senalik D."/>
            <person name="Zeng P."/>
            <person name="Satapoomin P."/>
            <person name="Huang J."/>
            <person name="Bowman M."/>
            <person name="Iovene M."/>
            <person name="Sanseverino W."/>
            <person name="Cavagnaro P."/>
            <person name="Yildiz M."/>
            <person name="Macko-Podgorni A."/>
            <person name="Moranska E."/>
            <person name="Grzebelus E."/>
            <person name="Grzebelus D."/>
            <person name="Ashrafi H."/>
            <person name="Zheng Z."/>
            <person name="Cheng S."/>
            <person name="Spooner D."/>
            <person name="Van Deynze A."/>
            <person name="Simon P."/>
        </authorList>
    </citation>
    <scope>NUCLEOTIDE SEQUENCE</scope>
    <source>
        <tissue evidence="3">Leaf</tissue>
    </source>
</reference>
<reference evidence="3" key="2">
    <citation type="submission" date="2022-03" db="EMBL/GenBank/DDBJ databases">
        <title>Draft title - Genomic analysis of global carrot germplasm unveils the trajectory of domestication and the origin of high carotenoid orange carrot.</title>
        <authorList>
            <person name="Iorizzo M."/>
            <person name="Ellison S."/>
            <person name="Senalik D."/>
            <person name="Macko-Podgorni A."/>
            <person name="Grzebelus D."/>
            <person name="Bostan H."/>
            <person name="Rolling W."/>
            <person name="Curaba J."/>
            <person name="Simon P."/>
        </authorList>
    </citation>
    <scope>NUCLEOTIDE SEQUENCE</scope>
    <source>
        <tissue evidence="3">Leaf</tissue>
    </source>
</reference>
<accession>A0A162AGV7</accession>
<keyword evidence="2" id="KW-0408">Iron</keyword>
<evidence type="ECO:0000256" key="1">
    <source>
        <dbReference type="ARBA" id="ARBA00022723"/>
    </source>
</evidence>
<dbReference type="Proteomes" id="UP000077755">
    <property type="component" value="Chromosome 1"/>
</dbReference>
<keyword evidence="1" id="KW-0479">Metal-binding</keyword>
<evidence type="ECO:0000313" key="3">
    <source>
        <dbReference type="EMBL" id="WOG82399.1"/>
    </source>
</evidence>
<dbReference type="GO" id="GO:0046872">
    <property type="term" value="F:metal ion binding"/>
    <property type="evidence" value="ECO:0007669"/>
    <property type="project" value="UniProtKB-KW"/>
</dbReference>
<evidence type="ECO:0000313" key="4">
    <source>
        <dbReference type="Proteomes" id="UP000077755"/>
    </source>
</evidence>
<evidence type="ECO:0000256" key="2">
    <source>
        <dbReference type="ARBA" id="ARBA00023004"/>
    </source>
</evidence>
<protein>
    <submittedName>
        <fullName evidence="3">Uncharacterized protein</fullName>
    </submittedName>
</protein>
<dbReference type="Pfam" id="PF14226">
    <property type="entry name" value="DIOX_N"/>
    <property type="match status" value="1"/>
</dbReference>
<dbReference type="SUPFAM" id="SSF51197">
    <property type="entry name" value="Clavaminate synthase-like"/>
    <property type="match status" value="1"/>
</dbReference>
<dbReference type="Gene3D" id="2.60.120.330">
    <property type="entry name" value="B-lactam Antibiotic, Isopenicillin N Synthase, Chain"/>
    <property type="match status" value="1"/>
</dbReference>
<keyword evidence="4" id="KW-1185">Reference proteome</keyword>
<proteinExistence type="predicted"/>
<gene>
    <name evidence="3" type="ORF">DCAR_0101563</name>
</gene>
<dbReference type="InterPro" id="IPR026992">
    <property type="entry name" value="DIOX_N"/>
</dbReference>